<dbReference type="AlphaFoldDB" id="O02296"/>
<feature type="transmembrane region" description="Helical" evidence="1">
    <location>
        <begin position="152"/>
        <end position="170"/>
    </location>
</feature>
<dbReference type="EMBL" id="BX284605">
    <property type="protein sequence ID" value="CAB04680.3"/>
    <property type="molecule type" value="Genomic_DNA"/>
</dbReference>
<dbReference type="WormBase" id="T04C12.2a">
    <property type="protein sequence ID" value="CE48189"/>
    <property type="gene ID" value="WBGene00005296"/>
    <property type="gene designation" value="srh-75"/>
</dbReference>
<accession>O02296</accession>
<dbReference type="PaxDb" id="6239-T04C12.2a"/>
<protein>
    <submittedName>
        <fullName evidence="2">Serpentine Receptor, class H</fullName>
    </submittedName>
</protein>
<evidence type="ECO:0000256" key="1">
    <source>
        <dbReference type="SAM" id="Phobius"/>
    </source>
</evidence>
<evidence type="ECO:0000313" key="3">
    <source>
        <dbReference type="Proteomes" id="UP000001940"/>
    </source>
</evidence>
<dbReference type="OrthoDB" id="5838269at2759"/>
<dbReference type="RefSeq" id="NP_001024099.2">
    <property type="nucleotide sequence ID" value="NM_001028928.3"/>
</dbReference>
<dbReference type="KEGG" id="cel:CELE_T04C12.2"/>
<dbReference type="CTD" id="188057"/>
<feature type="transmembrane region" description="Helical" evidence="1">
    <location>
        <begin position="65"/>
        <end position="91"/>
    </location>
</feature>
<evidence type="ECO:0000313" key="2">
    <source>
        <dbReference type="EMBL" id="CAB04680.3"/>
    </source>
</evidence>
<dbReference type="PANTHER" id="PTHR22941">
    <property type="entry name" value="SERPENTINE RECEPTOR"/>
    <property type="match status" value="1"/>
</dbReference>
<feature type="transmembrane region" description="Helical" evidence="1">
    <location>
        <begin position="111"/>
        <end position="131"/>
    </location>
</feature>
<dbReference type="eggNOG" id="ENOG502SYZ6">
    <property type="taxonomic scope" value="Eukaryota"/>
</dbReference>
<dbReference type="Pfam" id="PF10318">
    <property type="entry name" value="7TM_GPCR_Srh"/>
    <property type="match status" value="1"/>
</dbReference>
<dbReference type="GeneID" id="188057"/>
<keyword evidence="2" id="KW-0675">Receptor</keyword>
<feature type="transmembrane region" description="Helical" evidence="1">
    <location>
        <begin position="296"/>
        <end position="314"/>
    </location>
</feature>
<name>O02296_CAEEL</name>
<dbReference type="PANTHER" id="PTHR22941:SF302">
    <property type="entry name" value="SERPENTINE RECEPTOR, CLASS H"/>
    <property type="match status" value="1"/>
</dbReference>
<keyword evidence="1" id="KW-1133">Transmembrane helix</keyword>
<dbReference type="PIR" id="T24453">
    <property type="entry name" value="T24453"/>
</dbReference>
<reference evidence="2 3" key="1">
    <citation type="journal article" date="1998" name="Science">
        <title>Genome sequence of the nematode C. elegans: a platform for investigating biology.</title>
        <authorList>
            <consortium name="The C. elegans sequencing consortium"/>
            <person name="Sulson J.E."/>
            <person name="Waterston R."/>
        </authorList>
    </citation>
    <scope>NUCLEOTIDE SEQUENCE [LARGE SCALE GENOMIC DNA]</scope>
    <source>
        <strain evidence="2 3">Bristol N2</strain>
    </source>
</reference>
<gene>
    <name evidence="2 4" type="primary">srh-75</name>
    <name evidence="2" type="ORF">CELE_T04C12.2</name>
    <name evidence="4" type="ORF">T04C12.2</name>
</gene>
<dbReference type="InterPro" id="IPR019422">
    <property type="entry name" value="7TM_GPCR_serpentine_rcpt_Srh"/>
</dbReference>
<keyword evidence="1" id="KW-0812">Transmembrane</keyword>
<dbReference type="UCSC" id="T04C12.2a">
    <property type="organism name" value="c. elegans"/>
</dbReference>
<feature type="transmembrane region" description="Helical" evidence="1">
    <location>
        <begin position="258"/>
        <end position="284"/>
    </location>
</feature>
<organism evidence="2 3">
    <name type="scientific">Caenorhabditis elegans</name>
    <dbReference type="NCBI Taxonomy" id="6239"/>
    <lineage>
        <taxon>Eukaryota</taxon>
        <taxon>Metazoa</taxon>
        <taxon>Ecdysozoa</taxon>
        <taxon>Nematoda</taxon>
        <taxon>Chromadorea</taxon>
        <taxon>Rhabditida</taxon>
        <taxon>Rhabditina</taxon>
        <taxon>Rhabditomorpha</taxon>
        <taxon>Rhabditoidea</taxon>
        <taxon>Rhabditidae</taxon>
        <taxon>Peloderinae</taxon>
        <taxon>Caenorhabditis</taxon>
    </lineage>
</organism>
<dbReference type="Proteomes" id="UP000001940">
    <property type="component" value="Chromosome V"/>
</dbReference>
<keyword evidence="1" id="KW-0472">Membrane</keyword>
<dbReference type="AGR" id="WB:WBGene00005296"/>
<evidence type="ECO:0000313" key="4">
    <source>
        <dbReference type="WormBase" id="T04C12.2a"/>
    </source>
</evidence>
<sequence>MTTSTNLYYSNEWKKKCSNDSSFLASWQGLSVFSHSMLVFFIPIYGFTTYCILQKTPKTMNSVKWVLLNTHCWCCYVDILICSLITPYFFFPTISGFPVGLLRVLKVPTSVQVLIGFISALFMAISLVALFENRSSAIQNNKFRITKKRWKLLYYSVNCFIVLVYLIPPYCNVPEQESAKLHLLQAIPCPTEEFFYSDVFVWTIDKFWINYLWMSTGVIVLMLFSQLGFFTICCIYYLYISTAIMISSNTRKFQRSFFLGTITQAVVPLIFLLLPVIIGIVVIYCEYYNQELNNSLVLFLSLHGFTSTFVIILVHHPYRRFLIKVVTFDRSAEVTGISYITKGARVDNNVLRRLPNRTSPYIRTDF</sequence>
<keyword evidence="3" id="KW-1185">Reference proteome</keyword>
<dbReference type="FunCoup" id="O02296">
    <property type="interactions" value="372"/>
</dbReference>
<feature type="transmembrane region" description="Helical" evidence="1">
    <location>
        <begin position="32"/>
        <end position="53"/>
    </location>
</feature>
<dbReference type="HOGENOM" id="CLU_042960_0_0_1"/>
<proteinExistence type="predicted"/>
<dbReference type="InParanoid" id="O02296"/>
<dbReference type="InterPro" id="IPR053220">
    <property type="entry name" value="Nematode_rcpt-like_serp_H"/>
</dbReference>
<dbReference type="OMA" id="FIWATEK"/>
<feature type="transmembrane region" description="Helical" evidence="1">
    <location>
        <begin position="211"/>
        <end position="238"/>
    </location>
</feature>